<comment type="caution">
    <text evidence="1">The sequence shown here is derived from an EMBL/GenBank/DDBJ whole genome shotgun (WGS) entry which is preliminary data.</text>
</comment>
<gene>
    <name evidence="1" type="ORF">P5G61_02180</name>
</gene>
<dbReference type="EMBL" id="JAROCD010000001">
    <property type="protein sequence ID" value="MDN4600020.1"/>
    <property type="molecule type" value="Genomic_DNA"/>
</dbReference>
<reference evidence="1" key="1">
    <citation type="submission" date="2023-03" db="EMBL/GenBank/DDBJ databases">
        <title>MT1 and MT2 Draft Genomes of Novel Species.</title>
        <authorList>
            <person name="Venkateswaran K."/>
        </authorList>
    </citation>
    <scope>NUCLEOTIDE SEQUENCE</scope>
    <source>
        <strain evidence="1">F6_3S_P_1C</strain>
    </source>
</reference>
<sequence length="118" mass="13828">MTSSADELEIENSVRLIMRYQIMLVSHLENALKNGRIDEHTFTRLKSQGCIAQTHDEILDHFEGIFHELLAYYQDRLRERIVKGAEFIDSLSPTDPRREPALDKYDRLCEQLRGTRHA</sequence>
<accession>A0ABT8J4K4</accession>
<keyword evidence="2" id="KW-1185">Reference proteome</keyword>
<protein>
    <submittedName>
        <fullName evidence="1">Uncharacterized protein</fullName>
    </submittedName>
</protein>
<organism evidence="1 2">
    <name type="scientific">Paenibacillus vandeheii</name>
    <dbReference type="NCBI Taxonomy" id="3035917"/>
    <lineage>
        <taxon>Bacteria</taxon>
        <taxon>Bacillati</taxon>
        <taxon>Bacillota</taxon>
        <taxon>Bacilli</taxon>
        <taxon>Bacillales</taxon>
        <taxon>Paenibacillaceae</taxon>
        <taxon>Paenibacillus</taxon>
    </lineage>
</organism>
<dbReference type="RefSeq" id="WP_301243981.1">
    <property type="nucleotide sequence ID" value="NZ_JAROCD010000001.1"/>
</dbReference>
<name>A0ABT8J4K4_9BACL</name>
<proteinExistence type="predicted"/>
<dbReference type="Proteomes" id="UP001174205">
    <property type="component" value="Unassembled WGS sequence"/>
</dbReference>
<evidence type="ECO:0000313" key="1">
    <source>
        <dbReference type="EMBL" id="MDN4600020.1"/>
    </source>
</evidence>
<evidence type="ECO:0000313" key="2">
    <source>
        <dbReference type="Proteomes" id="UP001174205"/>
    </source>
</evidence>